<dbReference type="InterPro" id="IPR000048">
    <property type="entry name" value="IQ_motif_EF-hand-BS"/>
</dbReference>
<dbReference type="Pfam" id="PF00612">
    <property type="entry name" value="IQ"/>
    <property type="match status" value="4"/>
</dbReference>
<evidence type="ECO:0000256" key="1">
    <source>
        <dbReference type="SAM" id="Coils"/>
    </source>
</evidence>
<feature type="region of interest" description="Disordered" evidence="2">
    <location>
        <begin position="190"/>
        <end position="221"/>
    </location>
</feature>
<feature type="compositionally biased region" description="Low complexity" evidence="2">
    <location>
        <begin position="42"/>
        <end position="53"/>
    </location>
</feature>
<feature type="compositionally biased region" description="Polar residues" evidence="2">
    <location>
        <begin position="85"/>
        <end position="94"/>
    </location>
</feature>
<feature type="region of interest" description="Disordered" evidence="2">
    <location>
        <begin position="145"/>
        <end position="170"/>
    </location>
</feature>
<dbReference type="AlphaFoldDB" id="A0A9W7CH35"/>
<dbReference type="Proteomes" id="UP001165122">
    <property type="component" value="Unassembled WGS sequence"/>
</dbReference>
<comment type="caution">
    <text evidence="3">The sequence shown here is derived from an EMBL/GenBank/DDBJ whole genome shotgun (WGS) entry which is preliminary data.</text>
</comment>
<feature type="compositionally biased region" description="Low complexity" evidence="2">
    <location>
        <begin position="775"/>
        <end position="789"/>
    </location>
</feature>
<gene>
    <name evidence="3" type="ORF">TrLO_g15452</name>
</gene>
<feature type="coiled-coil region" evidence="1">
    <location>
        <begin position="664"/>
        <end position="691"/>
    </location>
</feature>
<dbReference type="SMART" id="SM00015">
    <property type="entry name" value="IQ"/>
    <property type="match status" value="6"/>
</dbReference>
<feature type="region of interest" description="Disordered" evidence="2">
    <location>
        <begin position="1"/>
        <end position="94"/>
    </location>
</feature>
<accession>A0A9W7CH35</accession>
<feature type="compositionally biased region" description="Basic residues" evidence="2">
    <location>
        <begin position="797"/>
        <end position="815"/>
    </location>
</feature>
<organism evidence="3 4">
    <name type="scientific">Triparma laevis f. longispina</name>
    <dbReference type="NCBI Taxonomy" id="1714387"/>
    <lineage>
        <taxon>Eukaryota</taxon>
        <taxon>Sar</taxon>
        <taxon>Stramenopiles</taxon>
        <taxon>Ochrophyta</taxon>
        <taxon>Bolidophyceae</taxon>
        <taxon>Parmales</taxon>
        <taxon>Triparmaceae</taxon>
        <taxon>Triparma</taxon>
    </lineage>
</organism>
<sequence>MKPTRGAPVLRQRPLRGLKSSTTVQTHSRPKPNPPRIRELSPTKPSRPTTKTSVNTSRPAATKTSVNIPTRGTAVTPILKKPRRNPTSSNYRPLDVNVTNATTRSTPSDTLRILKSLKRQTAVTAEQQRSKSASIQASLLRSILKPPRSSTPNARKLTPSTSNVSFGSTSTSRVYHADNGSEIFVAAAPTTNRPKPRPVNINRAQPPLSIDQPSTGSSESDSIFGSLHLTPPQIIPTPAIDATEVKKAPSNGAPLKLSPSHGGPCTLKTCSITVSLPALNYCRLCFTTYCCEEHKNADYTHRCPVNPPRNITTKPSSRSLSRRRLSERELSRQVSKLETITNTIATATQTLYTFSELYSSLTSLAADYLPTPIPTMDLSQGIRAIHKIQKAYRCHRSRRILQQLREAAHAEELRICEAARVEEELISSIVIQTIFRAYRDRKIWAEYLIEKRQVEMKKRQVELLVIATAGITVLQAIWRGRKERKLYDAKLAALRIVVKNAALKIVVSIQTFIRGALARRRVSRYRDAIKRKEARRQAEIQTAIQTRRLAERKIAREREIRIARHEARRRNALILIATAKEAKEAGEKKQALLAAAEEKEQVRAKQKRTTIRAATLIQTVWRGRQSRKATQMAQLMAFIAVKAKKDEERAVAEHLVAQAEAMLFAAATAKLKEAENREAAKLREAQEAEDRAAMEFLLAQAETEFFATIAIQALWRGRMARSQLTSYLRSCPSPSTSCPSPAIQAHAMFSAAMTEDEAPKNYDSSDEAPKPAPPAYDDSSSSTSLNSASRTKALVKATKRQARRAAAKTTAHHHGLNPTLDEKLVAASKMRRNQETVGIPLTCSINEDGLETSTDVKTILVDFYQKHNPSKIDSIDATLKKFAGKELELFSRLAAKYRVVEKSAAAKKKKNEKSLDPVLASYRQYADTLSDTSKSSGGESAKAQEQLSVLSSFCSCPTNNPESDGSSSADKKLVEIKNSITSSTSSLTTSLTAIPAPRGSLSLVEATKRLTASASSASVSKLSTFEAVGTKSNTPRPKNNVSALVGLWNEKIQNTFTR</sequence>
<keyword evidence="1" id="KW-0175">Coiled coil</keyword>
<feature type="compositionally biased region" description="Polar residues" evidence="2">
    <location>
        <begin position="148"/>
        <end position="170"/>
    </location>
</feature>
<evidence type="ECO:0000313" key="4">
    <source>
        <dbReference type="Proteomes" id="UP001165122"/>
    </source>
</evidence>
<name>A0A9W7CH35_9STRA</name>
<feature type="compositionally biased region" description="Polar residues" evidence="2">
    <location>
        <begin position="54"/>
        <end position="70"/>
    </location>
</feature>
<feature type="region of interest" description="Disordered" evidence="2">
    <location>
        <begin position="755"/>
        <end position="816"/>
    </location>
</feature>
<dbReference type="EMBL" id="BRXW01000074">
    <property type="protein sequence ID" value="GMI04471.1"/>
    <property type="molecule type" value="Genomic_DNA"/>
</dbReference>
<reference evidence="4" key="1">
    <citation type="journal article" date="2023" name="Commun. Biol.">
        <title>Genome analysis of Parmales, the sister group of diatoms, reveals the evolutionary specialization of diatoms from phago-mixotrophs to photoautotrophs.</title>
        <authorList>
            <person name="Ban H."/>
            <person name="Sato S."/>
            <person name="Yoshikawa S."/>
            <person name="Yamada K."/>
            <person name="Nakamura Y."/>
            <person name="Ichinomiya M."/>
            <person name="Sato N."/>
            <person name="Blanc-Mathieu R."/>
            <person name="Endo H."/>
            <person name="Kuwata A."/>
            <person name="Ogata H."/>
        </authorList>
    </citation>
    <scope>NUCLEOTIDE SEQUENCE [LARGE SCALE GENOMIC DNA]</scope>
    <source>
        <strain evidence="4">NIES 3700</strain>
    </source>
</reference>
<evidence type="ECO:0000256" key="2">
    <source>
        <dbReference type="SAM" id="MobiDB-lite"/>
    </source>
</evidence>
<protein>
    <submittedName>
        <fullName evidence="3">Uncharacterized protein</fullName>
    </submittedName>
</protein>
<dbReference type="OrthoDB" id="248320at2759"/>
<keyword evidence="4" id="KW-1185">Reference proteome</keyword>
<feature type="compositionally biased region" description="Polar residues" evidence="2">
    <location>
        <begin position="211"/>
        <end position="221"/>
    </location>
</feature>
<proteinExistence type="predicted"/>
<evidence type="ECO:0000313" key="3">
    <source>
        <dbReference type="EMBL" id="GMI04471.1"/>
    </source>
</evidence>
<dbReference type="PROSITE" id="PS50096">
    <property type="entry name" value="IQ"/>
    <property type="match status" value="5"/>
</dbReference>